<proteinExistence type="inferred from homology"/>
<dbReference type="KEGG" id="dvn:HQ394_11060"/>
<name>A0A7H1N6E4_9PROT</name>
<dbReference type="SUPFAM" id="SSF51197">
    <property type="entry name" value="Clavaminate synthase-like"/>
    <property type="match status" value="1"/>
</dbReference>
<keyword evidence="2" id="KW-0223">Dioxygenase</keyword>
<dbReference type="PANTHER" id="PTHR46332:SF5">
    <property type="entry name" value="ASPARTATE BETA-HYDROXYLASE DOMAIN CONTAINING 2"/>
    <property type="match status" value="1"/>
</dbReference>
<dbReference type="GO" id="GO:0016020">
    <property type="term" value="C:membrane"/>
    <property type="evidence" value="ECO:0007669"/>
    <property type="project" value="TreeGrafter"/>
</dbReference>
<dbReference type="InterPro" id="IPR051821">
    <property type="entry name" value="Asp/Asn_beta-hydroxylase"/>
</dbReference>
<keyword evidence="6" id="KW-1185">Reference proteome</keyword>
<gene>
    <name evidence="5" type="ORF">HQ394_11060</name>
</gene>
<organism evidence="5 6">
    <name type="scientific">Defluviicoccus vanus</name>
    <dbReference type="NCBI Taxonomy" id="111831"/>
    <lineage>
        <taxon>Bacteria</taxon>
        <taxon>Pseudomonadati</taxon>
        <taxon>Pseudomonadota</taxon>
        <taxon>Alphaproteobacteria</taxon>
        <taxon>Rhodospirillales</taxon>
        <taxon>Rhodospirillaceae</taxon>
        <taxon>Defluviicoccus</taxon>
    </lineage>
</organism>
<keyword evidence="3" id="KW-0560">Oxidoreductase</keyword>
<evidence type="ECO:0000259" key="4">
    <source>
        <dbReference type="Pfam" id="PF05118"/>
    </source>
</evidence>
<dbReference type="Gene3D" id="2.60.120.330">
    <property type="entry name" value="B-lactam Antibiotic, Isopenicillin N Synthase, Chain"/>
    <property type="match status" value="1"/>
</dbReference>
<accession>A0A7H1N6E4</accession>
<evidence type="ECO:0000256" key="3">
    <source>
        <dbReference type="ARBA" id="ARBA00023002"/>
    </source>
</evidence>
<dbReference type="AlphaFoldDB" id="A0A7H1N6E4"/>
<dbReference type="InterPro" id="IPR027443">
    <property type="entry name" value="IPNS-like_sf"/>
</dbReference>
<dbReference type="InterPro" id="IPR007803">
    <property type="entry name" value="Asp/Arg/Pro-Hydrxlase"/>
</dbReference>
<dbReference type="Proteomes" id="UP000516369">
    <property type="component" value="Chromosome"/>
</dbReference>
<reference evidence="5 6" key="1">
    <citation type="submission" date="2020-05" db="EMBL/GenBank/DDBJ databases">
        <title>Complete closed genome sequence of Defluviicoccus vanus.</title>
        <authorList>
            <person name="Bessarab I."/>
            <person name="Arumugam K."/>
            <person name="Maszenan A.M."/>
            <person name="Seviour R.J."/>
            <person name="Williams R.B."/>
        </authorList>
    </citation>
    <scope>NUCLEOTIDE SEQUENCE [LARGE SCALE GENOMIC DNA]</scope>
    <source>
        <strain evidence="5 6">Ben 114</strain>
    </source>
</reference>
<dbReference type="GO" id="GO:0051213">
    <property type="term" value="F:dioxygenase activity"/>
    <property type="evidence" value="ECO:0007669"/>
    <property type="project" value="UniProtKB-KW"/>
</dbReference>
<evidence type="ECO:0000313" key="6">
    <source>
        <dbReference type="Proteomes" id="UP000516369"/>
    </source>
</evidence>
<protein>
    <submittedName>
        <fullName evidence="5">Aspartyl/asparaginyl beta-hydroxylase domain-containing protein</fullName>
    </submittedName>
</protein>
<dbReference type="Pfam" id="PF05118">
    <property type="entry name" value="Asp_Arg_Hydrox"/>
    <property type="match status" value="1"/>
</dbReference>
<feature type="domain" description="Aspartyl/asparaginy/proline hydroxylase" evidence="4">
    <location>
        <begin position="57"/>
        <end position="214"/>
    </location>
</feature>
<dbReference type="EMBL" id="CP053923">
    <property type="protein sequence ID" value="QNT71280.1"/>
    <property type="molecule type" value="Genomic_DNA"/>
</dbReference>
<evidence type="ECO:0000256" key="2">
    <source>
        <dbReference type="ARBA" id="ARBA00022964"/>
    </source>
</evidence>
<dbReference type="PANTHER" id="PTHR46332">
    <property type="entry name" value="ASPARTATE BETA-HYDROXYLASE DOMAIN-CONTAINING PROTEIN 2"/>
    <property type="match status" value="1"/>
</dbReference>
<evidence type="ECO:0000313" key="5">
    <source>
        <dbReference type="EMBL" id="QNT71280.1"/>
    </source>
</evidence>
<comment type="similarity">
    <text evidence="1">Belongs to the aspartyl/asparaginyl beta-hydroxylase family.</text>
</comment>
<evidence type="ECO:0000256" key="1">
    <source>
        <dbReference type="ARBA" id="ARBA00007730"/>
    </source>
</evidence>
<sequence>MQATTQMQKWHRARRQYLIKRGERIVRRIDRYVATQSVIPVQPVFDPSIFPQLRDIETNWLDILAEARQILRFRDQIPRFQDVSPDQYRISQGDQWKTFFLLGFGFRSDVNARLCPKTMTLLDSLPGLQTALFFSILAPGTLIPRHKGVSKNLVNCHLGLIVPKNREACYLECGGERLLWQEGKVIVFDDTYPHEVHNLTDEERVVLMLQLERPLRWRGKLLAKTMMWLLKRSAYVADARRNQQHWEARLMAYLKCQGLQPE</sequence>